<sequence length="194" mass="22780">SMPGLCLISPFWLLPTDCPEMIDGMRPQDVDFRSENYNNILHWIPGCQWEEDTTYFVQYKIYGDKRWTNKVECWGIKNTFCDLSQETTQSSEWYYARVRAAISRRKSGWAVSPRFIPLLLMRLLLLPPPLPSWLLRNFFPPRLLISSIFLETAARKLSARRLAHFSLSISVLWATHRRIIHVFEPSELTCSAFH</sequence>
<keyword evidence="4" id="KW-0675">Receptor</keyword>
<comment type="similarity">
    <text evidence="1">Belongs to the type II cytokine receptor family.</text>
</comment>
<evidence type="ECO:0000256" key="4">
    <source>
        <dbReference type="ARBA" id="ARBA00023170"/>
    </source>
</evidence>
<dbReference type="SUPFAM" id="SSF49265">
    <property type="entry name" value="Fibronectin type III"/>
    <property type="match status" value="1"/>
</dbReference>
<dbReference type="GO" id="GO:0005886">
    <property type="term" value="C:plasma membrane"/>
    <property type="evidence" value="ECO:0007669"/>
    <property type="project" value="TreeGrafter"/>
</dbReference>
<feature type="domain" description="Fibronectin type-III" evidence="5">
    <location>
        <begin position="16"/>
        <end position="109"/>
    </location>
</feature>
<dbReference type="InterPro" id="IPR036116">
    <property type="entry name" value="FN3_sf"/>
</dbReference>
<organism evidence="6 7">
    <name type="scientific">Erpetoichthys calabaricus</name>
    <name type="common">Rope fish</name>
    <name type="synonym">Calamoichthys calabaricus</name>
    <dbReference type="NCBI Taxonomy" id="27687"/>
    <lineage>
        <taxon>Eukaryota</taxon>
        <taxon>Metazoa</taxon>
        <taxon>Chordata</taxon>
        <taxon>Craniata</taxon>
        <taxon>Vertebrata</taxon>
        <taxon>Euteleostomi</taxon>
        <taxon>Actinopterygii</taxon>
        <taxon>Polypteriformes</taxon>
        <taxon>Polypteridae</taxon>
        <taxon>Erpetoichthys</taxon>
    </lineage>
</organism>
<dbReference type="Proteomes" id="UP000694620">
    <property type="component" value="Chromosome 15"/>
</dbReference>
<dbReference type="Ensembl" id="ENSECRT00000020412.1">
    <property type="protein sequence ID" value="ENSECRP00000019982.1"/>
    <property type="gene ID" value="ENSECRG00000013423.1"/>
</dbReference>
<keyword evidence="3" id="KW-1015">Disulfide bond</keyword>
<gene>
    <name evidence="6" type="primary">IL22RA2</name>
</gene>
<reference evidence="6" key="1">
    <citation type="submission" date="2021-06" db="EMBL/GenBank/DDBJ databases">
        <authorList>
            <consortium name="Wellcome Sanger Institute Data Sharing"/>
        </authorList>
    </citation>
    <scope>NUCLEOTIDE SEQUENCE [LARGE SCALE GENOMIC DNA]</scope>
</reference>
<dbReference type="InterPro" id="IPR050650">
    <property type="entry name" value="Type-II_Cytokine-TF_Rcpt"/>
</dbReference>
<evidence type="ECO:0000313" key="6">
    <source>
        <dbReference type="Ensembl" id="ENSECRP00000019982.1"/>
    </source>
</evidence>
<dbReference type="PANTHER" id="PTHR20859:SF53">
    <property type="entry name" value="INTERLEUKIN-22 RECEPTOR SUBUNIT ALPHA-1"/>
    <property type="match status" value="1"/>
</dbReference>
<accession>A0A8C4SQ24</accession>
<evidence type="ECO:0000313" key="7">
    <source>
        <dbReference type="Proteomes" id="UP000694620"/>
    </source>
</evidence>
<dbReference type="InterPro" id="IPR013783">
    <property type="entry name" value="Ig-like_fold"/>
</dbReference>
<evidence type="ECO:0000259" key="5">
    <source>
        <dbReference type="Pfam" id="PF01108"/>
    </source>
</evidence>
<dbReference type="GO" id="GO:0004896">
    <property type="term" value="F:cytokine receptor activity"/>
    <property type="evidence" value="ECO:0007669"/>
    <property type="project" value="TreeGrafter"/>
</dbReference>
<dbReference type="PANTHER" id="PTHR20859">
    <property type="entry name" value="INTERFERON/INTERLEUKIN RECEPTOR"/>
    <property type="match status" value="1"/>
</dbReference>
<dbReference type="AlphaFoldDB" id="A0A8C4SQ24"/>
<name>A0A8C4SQ24_ERPCA</name>
<dbReference type="Gene3D" id="2.60.40.10">
    <property type="entry name" value="Immunoglobulins"/>
    <property type="match status" value="1"/>
</dbReference>
<proteinExistence type="inferred from homology"/>
<dbReference type="GeneTree" id="ENSGT00940000161124"/>
<reference evidence="6" key="2">
    <citation type="submission" date="2025-08" db="UniProtKB">
        <authorList>
            <consortium name="Ensembl"/>
        </authorList>
    </citation>
    <scope>IDENTIFICATION</scope>
</reference>
<evidence type="ECO:0000256" key="2">
    <source>
        <dbReference type="ARBA" id="ARBA00022729"/>
    </source>
</evidence>
<evidence type="ECO:0000256" key="1">
    <source>
        <dbReference type="ARBA" id="ARBA00005399"/>
    </source>
</evidence>
<keyword evidence="7" id="KW-1185">Reference proteome</keyword>
<dbReference type="FunFam" id="2.60.40.10:FF:000348">
    <property type="entry name" value="Interleukin 20 receptor subunit alpha"/>
    <property type="match status" value="1"/>
</dbReference>
<evidence type="ECO:0000256" key="3">
    <source>
        <dbReference type="ARBA" id="ARBA00023157"/>
    </source>
</evidence>
<keyword evidence="2" id="KW-0732">Signal</keyword>
<protein>
    <submittedName>
        <fullName evidence="6">Interleukin 22 receptor subunit alpha 2</fullName>
    </submittedName>
</protein>
<dbReference type="Pfam" id="PF01108">
    <property type="entry name" value="Tissue_fac"/>
    <property type="match status" value="1"/>
</dbReference>
<reference evidence="6" key="3">
    <citation type="submission" date="2025-09" db="UniProtKB">
        <authorList>
            <consortium name="Ensembl"/>
        </authorList>
    </citation>
    <scope>IDENTIFICATION</scope>
</reference>
<dbReference type="InterPro" id="IPR003961">
    <property type="entry name" value="FN3_dom"/>
</dbReference>